<name>A0AAU7DM82_9BACT</name>
<dbReference type="EMBL" id="CP121196">
    <property type="protein sequence ID" value="XBH17881.1"/>
    <property type="molecule type" value="Genomic_DNA"/>
</dbReference>
<dbReference type="PANTHER" id="PTHR11061:SF30">
    <property type="entry name" value="TRNA (URACIL(54)-C(5))-METHYLTRANSFERASE"/>
    <property type="match status" value="1"/>
</dbReference>
<dbReference type="PROSITE" id="PS51687">
    <property type="entry name" value="SAM_MT_RNA_M5U"/>
    <property type="match status" value="1"/>
</dbReference>
<evidence type="ECO:0000256" key="3">
    <source>
        <dbReference type="ARBA" id="ARBA00022691"/>
    </source>
</evidence>
<evidence type="ECO:0000259" key="6">
    <source>
        <dbReference type="PROSITE" id="PS50926"/>
    </source>
</evidence>
<evidence type="ECO:0000256" key="5">
    <source>
        <dbReference type="PROSITE-ProRule" id="PRU10015"/>
    </source>
</evidence>
<evidence type="ECO:0000256" key="4">
    <source>
        <dbReference type="PROSITE-ProRule" id="PRU01024"/>
    </source>
</evidence>
<dbReference type="RefSeq" id="WP_348263106.1">
    <property type="nucleotide sequence ID" value="NZ_CP121196.1"/>
</dbReference>
<dbReference type="EC" id="2.1.1.190" evidence="7"/>
<dbReference type="AlphaFoldDB" id="A0AAU7DM82"/>
<keyword evidence="3 4" id="KW-0949">S-adenosyl-L-methionine</keyword>
<dbReference type="InterPro" id="IPR030390">
    <property type="entry name" value="MeTrfase_TrmA_AS"/>
</dbReference>
<keyword evidence="2 4" id="KW-0808">Transferase</keyword>
<protein>
    <submittedName>
        <fullName evidence="7">23S rRNA (Uracil(1939)-C(5))-methyltransferase RlmD</fullName>
        <ecNumber evidence="7">2.1.1.190</ecNumber>
    </submittedName>
</protein>
<dbReference type="CDD" id="cd02440">
    <property type="entry name" value="AdoMet_MTases"/>
    <property type="match status" value="1"/>
</dbReference>
<feature type="domain" description="TRAM" evidence="6">
    <location>
        <begin position="10"/>
        <end position="68"/>
    </location>
</feature>
<accession>A0AAU7DM82</accession>
<dbReference type="PROSITE" id="PS50926">
    <property type="entry name" value="TRAM"/>
    <property type="match status" value="1"/>
</dbReference>
<sequence>MKRRPQKARNSAPPRSAHVQIEKPIYGGAFLARVDGKATFIPLTLPGEQARVRIVEEKHGYAVGEPEEIVVTAANRVMPACRHFGACGGCQYQHTDYASQLEFKQAILRETFERGGVTAPEKIDVLAANPWQYRNRIRLAFDNAGRMGYRARRSHDLVPISECPIAAPLLVSAALTLADNLREQRLRAMEVSLFCNAEETELLASIFVRDSATRGLDQLFEKWKQRVPALTGVELVNEGGVGQASRIIARAGAASMSYRANGVNYRVDHGSFFQVNRWLVDTLVDRVVANRRGDLAWDLFAGVGLFACSLQKQFKQVIAVESAPTAMEALTQNLYGSTGRSVNAETLAFLKGQSSGAKPDLIVVDPPRAGLGLETASLLAGIEAPVIVYVSCDPATLARDLRTLIGSGYALSSTTLADLFPQTFHLESVVELRRA</sequence>
<evidence type="ECO:0000313" key="7">
    <source>
        <dbReference type="EMBL" id="XBH17881.1"/>
    </source>
</evidence>
<dbReference type="Gene3D" id="2.40.50.1070">
    <property type="match status" value="1"/>
</dbReference>
<evidence type="ECO:0000256" key="1">
    <source>
        <dbReference type="ARBA" id="ARBA00022603"/>
    </source>
</evidence>
<feature type="binding site" evidence="4">
    <location>
        <position position="300"/>
    </location>
    <ligand>
        <name>S-adenosyl-L-methionine</name>
        <dbReference type="ChEBI" id="CHEBI:59789"/>
    </ligand>
</feature>
<dbReference type="PANTHER" id="PTHR11061">
    <property type="entry name" value="RNA M5U METHYLTRANSFERASE"/>
    <property type="match status" value="1"/>
</dbReference>
<gene>
    <name evidence="7" type="primary">rlmD</name>
    <name evidence="7" type="ORF">P8935_00785</name>
</gene>
<proteinExistence type="inferred from homology"/>
<dbReference type="Gene3D" id="2.40.50.140">
    <property type="entry name" value="Nucleic acid-binding proteins"/>
    <property type="match status" value="1"/>
</dbReference>
<feature type="active site" evidence="5">
    <location>
        <position position="392"/>
    </location>
</feature>
<dbReference type="Pfam" id="PF05958">
    <property type="entry name" value="tRNA_U5-meth_tr"/>
    <property type="match status" value="1"/>
</dbReference>
<evidence type="ECO:0000256" key="2">
    <source>
        <dbReference type="ARBA" id="ARBA00022679"/>
    </source>
</evidence>
<dbReference type="InterPro" id="IPR029063">
    <property type="entry name" value="SAM-dependent_MTases_sf"/>
</dbReference>
<dbReference type="InterPro" id="IPR010280">
    <property type="entry name" value="U5_MeTrfase_fam"/>
</dbReference>
<dbReference type="SUPFAM" id="SSF50249">
    <property type="entry name" value="Nucleic acid-binding proteins"/>
    <property type="match status" value="1"/>
</dbReference>
<dbReference type="Gene3D" id="3.40.50.150">
    <property type="entry name" value="Vaccinia Virus protein VP39"/>
    <property type="match status" value="1"/>
</dbReference>
<feature type="active site" description="Nucleophile" evidence="4">
    <location>
        <position position="392"/>
    </location>
</feature>
<dbReference type="PROSITE" id="PS01230">
    <property type="entry name" value="TRMA_1"/>
    <property type="match status" value="1"/>
</dbReference>
<dbReference type="GO" id="GO:0070475">
    <property type="term" value="P:rRNA base methylation"/>
    <property type="evidence" value="ECO:0007669"/>
    <property type="project" value="TreeGrafter"/>
</dbReference>
<organism evidence="7">
    <name type="scientific">Telmatobacter sp. DSM 110680</name>
    <dbReference type="NCBI Taxonomy" id="3036704"/>
    <lineage>
        <taxon>Bacteria</taxon>
        <taxon>Pseudomonadati</taxon>
        <taxon>Acidobacteriota</taxon>
        <taxon>Terriglobia</taxon>
        <taxon>Terriglobales</taxon>
        <taxon>Acidobacteriaceae</taxon>
        <taxon>Telmatobacter</taxon>
    </lineage>
</organism>
<dbReference type="NCBIfam" id="TIGR00479">
    <property type="entry name" value="rumA"/>
    <property type="match status" value="1"/>
</dbReference>
<feature type="binding site" evidence="4">
    <location>
        <position position="321"/>
    </location>
    <ligand>
        <name>S-adenosyl-L-methionine</name>
        <dbReference type="ChEBI" id="CHEBI:59789"/>
    </ligand>
</feature>
<comment type="similarity">
    <text evidence="4">Belongs to the class I-like SAM-binding methyltransferase superfamily. RNA M5U methyltransferase family.</text>
</comment>
<reference evidence="7" key="1">
    <citation type="submission" date="2023-03" db="EMBL/GenBank/DDBJ databases">
        <title>Edaphobacter sp.</title>
        <authorList>
            <person name="Huber K.J."/>
            <person name="Papendorf J."/>
            <person name="Pilke C."/>
            <person name="Bunk B."/>
            <person name="Sproeer C."/>
            <person name="Pester M."/>
        </authorList>
    </citation>
    <scope>NUCLEOTIDE SEQUENCE</scope>
    <source>
        <strain evidence="7">DSM 110680</strain>
    </source>
</reference>
<dbReference type="InterPro" id="IPR002792">
    <property type="entry name" value="TRAM_dom"/>
</dbReference>
<feature type="binding site" evidence="4">
    <location>
        <position position="274"/>
    </location>
    <ligand>
        <name>S-adenosyl-L-methionine</name>
        <dbReference type="ChEBI" id="CHEBI:59789"/>
    </ligand>
</feature>
<dbReference type="InterPro" id="IPR012340">
    <property type="entry name" value="NA-bd_OB-fold"/>
</dbReference>
<keyword evidence="1 4" id="KW-0489">Methyltransferase</keyword>
<dbReference type="SUPFAM" id="SSF53335">
    <property type="entry name" value="S-adenosyl-L-methionine-dependent methyltransferases"/>
    <property type="match status" value="1"/>
</dbReference>
<dbReference type="GO" id="GO:0070041">
    <property type="term" value="F:rRNA (uridine-C5-)-methyltransferase activity"/>
    <property type="evidence" value="ECO:0007669"/>
    <property type="project" value="TreeGrafter"/>
</dbReference>
<feature type="binding site" evidence="4">
    <location>
        <position position="365"/>
    </location>
    <ligand>
        <name>S-adenosyl-L-methionine</name>
        <dbReference type="ChEBI" id="CHEBI:59789"/>
    </ligand>
</feature>